<feature type="transmembrane region" description="Helical" evidence="1">
    <location>
        <begin position="59"/>
        <end position="80"/>
    </location>
</feature>
<protein>
    <submittedName>
        <fullName evidence="2">Energy-coupled thiamine transporter ThiT</fullName>
    </submittedName>
</protein>
<evidence type="ECO:0000313" key="2">
    <source>
        <dbReference type="EMBL" id="MBC5728387.1"/>
    </source>
</evidence>
<organism evidence="2 3">
    <name type="scientific">Ruminococcus intestinalis</name>
    <dbReference type="NCBI Taxonomy" id="2763066"/>
    <lineage>
        <taxon>Bacteria</taxon>
        <taxon>Bacillati</taxon>
        <taxon>Bacillota</taxon>
        <taxon>Clostridia</taxon>
        <taxon>Eubacteriales</taxon>
        <taxon>Oscillospiraceae</taxon>
        <taxon>Ruminococcus</taxon>
    </lineage>
</organism>
<feature type="transmembrane region" description="Helical" evidence="1">
    <location>
        <begin position="115"/>
        <end position="141"/>
    </location>
</feature>
<comment type="caution">
    <text evidence="2">The sequence shown here is derived from an EMBL/GenBank/DDBJ whole genome shotgun (WGS) entry which is preliminary data.</text>
</comment>
<dbReference type="EMBL" id="JACOPS010000003">
    <property type="protein sequence ID" value="MBC5728387.1"/>
    <property type="molecule type" value="Genomic_DNA"/>
</dbReference>
<reference evidence="2 3" key="1">
    <citation type="submission" date="2020-08" db="EMBL/GenBank/DDBJ databases">
        <title>Genome public.</title>
        <authorList>
            <person name="Liu C."/>
            <person name="Sun Q."/>
        </authorList>
    </citation>
    <scope>NUCLEOTIDE SEQUENCE [LARGE SCALE GENOMIC DNA]</scope>
    <source>
        <strain evidence="2 3">NSJ-71</strain>
    </source>
</reference>
<dbReference type="Pfam" id="PF09515">
    <property type="entry name" value="Thia_YuaJ"/>
    <property type="match status" value="1"/>
</dbReference>
<feature type="transmembrane region" description="Helical" evidence="1">
    <location>
        <begin position="12"/>
        <end position="29"/>
    </location>
</feature>
<keyword evidence="1" id="KW-1133">Transmembrane helix</keyword>
<dbReference type="Proteomes" id="UP000636755">
    <property type="component" value="Unassembled WGS sequence"/>
</dbReference>
<feature type="transmembrane region" description="Helical" evidence="1">
    <location>
        <begin position="35"/>
        <end position="52"/>
    </location>
</feature>
<dbReference type="NCBIfam" id="TIGR02357">
    <property type="entry name" value="ECF_ThiT_YuaJ"/>
    <property type="match status" value="1"/>
</dbReference>
<gene>
    <name evidence="2" type="primary">thiT</name>
    <name evidence="2" type="ORF">H8R91_07625</name>
</gene>
<keyword evidence="1" id="KW-0812">Transmembrane</keyword>
<name>A0ABR7HLP3_9FIRM</name>
<dbReference type="RefSeq" id="WP_186935501.1">
    <property type="nucleotide sequence ID" value="NZ_JACOPS010000003.1"/>
</dbReference>
<feature type="transmembrane region" description="Helical" evidence="1">
    <location>
        <begin position="161"/>
        <end position="182"/>
    </location>
</feature>
<proteinExistence type="predicted"/>
<dbReference type="Gene3D" id="1.10.1760.20">
    <property type="match status" value="1"/>
</dbReference>
<accession>A0ABR7HLP3</accession>
<sequence>MKKTGINKNVIMLCECAVMVALATVLSLIKIEFPYGGSITICSMLPILIIGYRYKPLVGCLTGVVYGLIQMLFGMSNFAYATSWQAALMILFFDYLIAFGVIGLGGVFRGIKNQAVGLALGALLASVLRFLCHFLSGITVWAGFADGMPVWLYSLIYNGLYMLPEFGILIVVAIALGLLVDFRSEKLGAIKRNKK</sequence>
<evidence type="ECO:0000313" key="3">
    <source>
        <dbReference type="Proteomes" id="UP000636755"/>
    </source>
</evidence>
<dbReference type="InterPro" id="IPR012651">
    <property type="entry name" value="Thia_Transptr_ThiT"/>
</dbReference>
<keyword evidence="1" id="KW-0472">Membrane</keyword>
<keyword evidence="3" id="KW-1185">Reference proteome</keyword>
<feature type="transmembrane region" description="Helical" evidence="1">
    <location>
        <begin position="86"/>
        <end position="108"/>
    </location>
</feature>
<evidence type="ECO:0000256" key="1">
    <source>
        <dbReference type="SAM" id="Phobius"/>
    </source>
</evidence>